<sequence>MEADLNISLNGFQSEDDANKVGHLALEIIRTLEKRENLNISKLKSILISYDFQSALDSIASKFNYKSDVTYTNTNQAQAVGKVLSNIGNNGTYSEHAIILDVNFFAGYILADFSLEAEFISPIIHKLHHELVHIHERNILKNLDVSMSVGGYDDALLMLATSAWSEYLANYMSSSTATKNCIDGTLLTFESALKEVPDELIDLIYKYQTGQVELGDMFQTVKSGISLLCNLCAYSFGYIHGIKIDTKKHYPSLHELLDKTDLSQILLPLAEALDSLTGRLSNDGIGNYRDFDSVQQCIENVYLYFGLRLERTGENKLDLYVHVG</sequence>
<dbReference type="AlphaFoldDB" id="A0A1Y5EPU8"/>
<dbReference type="EMBL" id="MAAF01000010">
    <property type="protein sequence ID" value="OUR84753.1"/>
    <property type="molecule type" value="Genomic_DNA"/>
</dbReference>
<dbReference type="Proteomes" id="UP000243053">
    <property type="component" value="Unassembled WGS sequence"/>
</dbReference>
<protein>
    <submittedName>
        <fullName evidence="1">Uncharacterized protein</fullName>
    </submittedName>
</protein>
<accession>A0A1Y5EPU8</accession>
<proteinExistence type="predicted"/>
<comment type="caution">
    <text evidence="1">The sequence shown here is derived from an EMBL/GenBank/DDBJ whole genome shotgun (WGS) entry which is preliminary data.</text>
</comment>
<evidence type="ECO:0000313" key="2">
    <source>
        <dbReference type="Proteomes" id="UP000243053"/>
    </source>
</evidence>
<evidence type="ECO:0000313" key="1">
    <source>
        <dbReference type="EMBL" id="OUR84753.1"/>
    </source>
</evidence>
<reference evidence="2" key="1">
    <citation type="journal article" date="2017" name="Proc. Natl. Acad. Sci. U.S.A.">
        <title>Simulation of Deepwater Horizon oil plume reveals substrate specialization within a complex community of hydrocarbon degraders.</title>
        <authorList>
            <person name="Hu P."/>
            <person name="Dubinsky E.A."/>
            <person name="Probst A.J."/>
            <person name="Wang J."/>
            <person name="Sieber C.M.K."/>
            <person name="Tom L.M."/>
            <person name="Gardinali P."/>
            <person name="Banfield J.F."/>
            <person name="Atlas R.M."/>
            <person name="Andersen G.L."/>
        </authorList>
    </citation>
    <scope>NUCLEOTIDE SEQUENCE [LARGE SCALE GENOMIC DNA]</scope>
</reference>
<organism evidence="1 2">
    <name type="scientific">Colwellia psychrerythraea</name>
    <name type="common">Vibrio psychroerythus</name>
    <dbReference type="NCBI Taxonomy" id="28229"/>
    <lineage>
        <taxon>Bacteria</taxon>
        <taxon>Pseudomonadati</taxon>
        <taxon>Pseudomonadota</taxon>
        <taxon>Gammaproteobacteria</taxon>
        <taxon>Alteromonadales</taxon>
        <taxon>Colwelliaceae</taxon>
        <taxon>Colwellia</taxon>
    </lineage>
</organism>
<gene>
    <name evidence="1" type="ORF">A9Q75_01540</name>
</gene>
<name>A0A1Y5EPU8_COLPS</name>